<evidence type="ECO:0000256" key="2">
    <source>
        <dbReference type="SAM" id="Phobius"/>
    </source>
</evidence>
<sequence>MQSTIQLSAYQTGMETRFAVAARHSRLVRLLRVAVPLAVVLAMAAIVAVSVFNPFRFLAKLPVDMGNLVVSGTKITMEAPHLSGFSPDQRPYELWAKTATQDLTTPDHVDLATLRAKLLTQDQATVTVDARQGLFDTKNQLLDLRKDVYLQSSTGYEAWMTRAFIDIAKGTVVSDEPVDVKWQGGTLRGQRMRVTEKGEIVRFEGGVVMNLDGVQPAPPEEPVSAPAPKPQTAPASRAVSGKANVK</sequence>
<gene>
    <name evidence="3" type="ORF">HNR60_004128</name>
</gene>
<evidence type="ECO:0000256" key="1">
    <source>
        <dbReference type="SAM" id="MobiDB-lite"/>
    </source>
</evidence>
<organism evidence="3 4">
    <name type="scientific">Rhodopseudomonas rhenobacensis</name>
    <dbReference type="NCBI Taxonomy" id="87461"/>
    <lineage>
        <taxon>Bacteria</taxon>
        <taxon>Pseudomonadati</taxon>
        <taxon>Pseudomonadota</taxon>
        <taxon>Alphaproteobacteria</taxon>
        <taxon>Hyphomicrobiales</taxon>
        <taxon>Nitrobacteraceae</taxon>
        <taxon>Rhodopseudomonas</taxon>
    </lineage>
</organism>
<keyword evidence="2" id="KW-0812">Transmembrane</keyword>
<keyword evidence="2" id="KW-1133">Transmembrane helix</keyword>
<dbReference type="InterPro" id="IPR010664">
    <property type="entry name" value="LipoPS_assembly_LptC-rel"/>
</dbReference>
<keyword evidence="4" id="KW-1185">Reference proteome</keyword>
<dbReference type="Proteomes" id="UP000542353">
    <property type="component" value="Unassembled WGS sequence"/>
</dbReference>
<evidence type="ECO:0000313" key="3">
    <source>
        <dbReference type="EMBL" id="MBB5049352.1"/>
    </source>
</evidence>
<dbReference type="AlphaFoldDB" id="A0A7W8E0W5"/>
<dbReference type="Pfam" id="PF06835">
    <property type="entry name" value="LptC"/>
    <property type="match status" value="1"/>
</dbReference>
<comment type="caution">
    <text evidence="3">The sequence shown here is derived from an EMBL/GenBank/DDBJ whole genome shotgun (WGS) entry which is preliminary data.</text>
</comment>
<feature type="region of interest" description="Disordered" evidence="1">
    <location>
        <begin position="212"/>
        <end position="246"/>
    </location>
</feature>
<proteinExistence type="predicted"/>
<accession>A0A7W8E0W5</accession>
<evidence type="ECO:0000313" key="4">
    <source>
        <dbReference type="Proteomes" id="UP000542353"/>
    </source>
</evidence>
<reference evidence="3 4" key="1">
    <citation type="submission" date="2020-08" db="EMBL/GenBank/DDBJ databases">
        <title>Genomic Encyclopedia of Type Strains, Phase IV (KMG-IV): sequencing the most valuable type-strain genomes for metagenomic binning, comparative biology and taxonomic classification.</title>
        <authorList>
            <person name="Goeker M."/>
        </authorList>
    </citation>
    <scope>NUCLEOTIDE SEQUENCE [LARGE SCALE GENOMIC DNA]</scope>
    <source>
        <strain evidence="3 4">DSM 12706</strain>
    </source>
</reference>
<protein>
    <submittedName>
        <fullName evidence="3">Lipopolysaccharide export system protein LptC</fullName>
    </submittedName>
</protein>
<feature type="compositionally biased region" description="Pro residues" evidence="1">
    <location>
        <begin position="216"/>
        <end position="231"/>
    </location>
</feature>
<feature type="transmembrane region" description="Helical" evidence="2">
    <location>
        <begin position="33"/>
        <end position="52"/>
    </location>
</feature>
<name>A0A7W8E0W5_9BRAD</name>
<dbReference type="Gene3D" id="2.60.450.10">
    <property type="entry name" value="Lipopolysaccharide (LPS) transport protein A like domain"/>
    <property type="match status" value="1"/>
</dbReference>
<keyword evidence="2" id="KW-0472">Membrane</keyword>
<dbReference type="EMBL" id="JACHIH010000034">
    <property type="protein sequence ID" value="MBB5049352.1"/>
    <property type="molecule type" value="Genomic_DNA"/>
</dbReference>